<dbReference type="AlphaFoldDB" id="D8K602"/>
<dbReference type="OrthoDB" id="9805889at2"/>
<evidence type="ECO:0000313" key="2">
    <source>
        <dbReference type="Proteomes" id="UP000000393"/>
    </source>
</evidence>
<dbReference type="EMBL" id="CP002086">
    <property type="protein sequence ID" value="ADJ28329.1"/>
    <property type="molecule type" value="Genomic_DNA"/>
</dbReference>
<protein>
    <recommendedName>
        <fullName evidence="3">Dodecin flavoprotein</fullName>
    </recommendedName>
</protein>
<name>D8K602_NITWC</name>
<organism evidence="1 2">
    <name type="scientific">Nitrosococcus watsoni (strain C-113)</name>
    <dbReference type="NCBI Taxonomy" id="105559"/>
    <lineage>
        <taxon>Bacteria</taxon>
        <taxon>Pseudomonadati</taxon>
        <taxon>Pseudomonadota</taxon>
        <taxon>Gammaproteobacteria</taxon>
        <taxon>Chromatiales</taxon>
        <taxon>Chromatiaceae</taxon>
        <taxon>Nitrosococcus</taxon>
    </lineage>
</organism>
<dbReference type="RefSeq" id="WP_013220421.1">
    <property type="nucleotide sequence ID" value="NC_014315.1"/>
</dbReference>
<proteinExistence type="predicted"/>
<dbReference type="InterPro" id="IPR025543">
    <property type="entry name" value="Dodecin-like"/>
</dbReference>
<evidence type="ECO:0000313" key="1">
    <source>
        <dbReference type="EMBL" id="ADJ28329.1"/>
    </source>
</evidence>
<evidence type="ECO:0008006" key="3">
    <source>
        <dbReference type="Google" id="ProtNLM"/>
    </source>
</evidence>
<dbReference type="PANTHER" id="PTHR39324">
    <property type="entry name" value="CALCIUM DODECIN"/>
    <property type="match status" value="1"/>
</dbReference>
<dbReference type="Gene3D" id="3.30.1660.10">
    <property type="entry name" value="Flavin-binding protein dodecin"/>
    <property type="match status" value="1"/>
</dbReference>
<accession>D8K602</accession>
<reference evidence="1 2" key="1">
    <citation type="submission" date="2010-06" db="EMBL/GenBank/DDBJ databases">
        <title>Complete sequence of chromosome of Nitrosococcus watsoni C-113.</title>
        <authorList>
            <consortium name="US DOE Joint Genome Institute"/>
            <person name="Lucas S."/>
            <person name="Copeland A."/>
            <person name="Lapidus A."/>
            <person name="Cheng J.-F."/>
            <person name="Bruce D."/>
            <person name="Goodwin L."/>
            <person name="Pitluck S."/>
            <person name="Malfatti S.A."/>
            <person name="Chain P.S.G."/>
            <person name="Land M."/>
            <person name="Hauser L."/>
            <person name="Kyrpides N."/>
            <person name="Ivanova N."/>
            <person name="Cambell M.A."/>
            <person name="Heidelberg J.F."/>
            <person name="Klotz M.G."/>
            <person name="Woyke T."/>
        </authorList>
    </citation>
    <scope>NUCLEOTIDE SEQUENCE [LARGE SCALE GENOMIC DNA]</scope>
    <source>
        <strain evidence="1 2">C-113</strain>
    </source>
</reference>
<dbReference type="SUPFAM" id="SSF89807">
    <property type="entry name" value="Dodecin-like"/>
    <property type="match status" value="1"/>
</dbReference>
<sequence>MSEHVYKKIELTGSSAKSMEDAIQQALSKASKTLKHLRWFEVIETRGEVDDKGQIRHWQVSLKVGFRIDS</sequence>
<dbReference type="PANTHER" id="PTHR39324:SF1">
    <property type="entry name" value="CALCIUM DODECIN"/>
    <property type="match status" value="1"/>
</dbReference>
<dbReference type="InterPro" id="IPR050049">
    <property type="entry name" value="Dodecin_bact"/>
</dbReference>
<dbReference type="InterPro" id="IPR036694">
    <property type="entry name" value="Dodecin-like_sf"/>
</dbReference>
<dbReference type="NCBIfam" id="NF043052">
    <property type="entry name" value="DodecBact"/>
    <property type="match status" value="1"/>
</dbReference>
<dbReference type="STRING" id="105559.Nwat_1419"/>
<dbReference type="HOGENOM" id="CLU_161196_1_1_6"/>
<dbReference type="Proteomes" id="UP000000393">
    <property type="component" value="Chromosome"/>
</dbReference>
<dbReference type="KEGG" id="nwa:Nwat_1419"/>
<dbReference type="Pfam" id="PF07311">
    <property type="entry name" value="Dodecin"/>
    <property type="match status" value="1"/>
</dbReference>
<gene>
    <name evidence="1" type="ordered locus">Nwat_1419</name>
</gene>
<keyword evidence="2" id="KW-1185">Reference proteome</keyword>
<dbReference type="InterPro" id="IPR009923">
    <property type="entry name" value="Dodecin"/>
</dbReference>
<dbReference type="eggNOG" id="COG3360">
    <property type="taxonomic scope" value="Bacteria"/>
</dbReference>